<feature type="region of interest" description="Disordered" evidence="1">
    <location>
        <begin position="32"/>
        <end position="79"/>
    </location>
</feature>
<sequence length="353" mass="40301">MDSLEARLRFISILKNLQKTLNLIDINDITTNINEPPPQTPQLPTASNTTLPTKTNANNNINRSIPDNKNINDNSNNNISSSVNNEALTISTSTTPSSSSLSLQSQTFNLSHTTTDNKNINPIEFYLQNYKDHYEDFHQCLIDTMKKFNVLDRLPITIYYFKLIYLLYYDIDNELSRTILTQFMIPSIMDVLDLILPESDIISLTNLPLCEDMINKLLTSPNITKIINNNLKNQLFVFLQKRSSFKQSVLDGYSTKQVITIKSGQTVEIPTILNRMEIDRDRHKRSKESNWKINRTPISSTGPSASTGSSIVQTILDPNEFKRQWETISPLTSTDIQDTKILNEICKESYLLQ</sequence>
<accession>A0AAN8A782</accession>
<evidence type="ECO:0000313" key="4">
    <source>
        <dbReference type="Proteomes" id="UP001306508"/>
    </source>
</evidence>
<comment type="caution">
    <text evidence="3">The sequence shown here is derived from an EMBL/GenBank/DDBJ whole genome shotgun (WGS) entry which is preliminary data.</text>
</comment>
<dbReference type="InterPro" id="IPR024637">
    <property type="entry name" value="Ctk3_C"/>
</dbReference>
<reference evidence="4" key="1">
    <citation type="submission" date="2023-07" db="EMBL/GenBank/DDBJ databases">
        <title>A draft genome of Kazachstania heterogenica Y-27499.</title>
        <authorList>
            <person name="Donic C."/>
            <person name="Kralova J.S."/>
            <person name="Fidel L."/>
            <person name="Ben-Dor S."/>
            <person name="Jung S."/>
        </authorList>
    </citation>
    <scope>NUCLEOTIDE SEQUENCE [LARGE SCALE GENOMIC DNA]</scope>
    <source>
        <strain evidence="4">Y27499</strain>
    </source>
</reference>
<dbReference type="AlphaFoldDB" id="A0AAN8A782"/>
<proteinExistence type="predicted"/>
<feature type="domain" description="CTD kinase subunit gamma Ctk3 C-terminal" evidence="2">
    <location>
        <begin position="271"/>
        <end position="339"/>
    </location>
</feature>
<evidence type="ECO:0000256" key="1">
    <source>
        <dbReference type="SAM" id="MobiDB-lite"/>
    </source>
</evidence>
<evidence type="ECO:0000259" key="2">
    <source>
        <dbReference type="Pfam" id="PF12350"/>
    </source>
</evidence>
<dbReference type="GO" id="GO:0045943">
    <property type="term" value="P:positive regulation of transcription by RNA polymerase I"/>
    <property type="evidence" value="ECO:0007669"/>
    <property type="project" value="TreeGrafter"/>
</dbReference>
<keyword evidence="4" id="KW-1185">Reference proteome</keyword>
<dbReference type="Pfam" id="PF12350">
    <property type="entry name" value="CTK3_C"/>
    <property type="match status" value="1"/>
</dbReference>
<dbReference type="Proteomes" id="UP001306508">
    <property type="component" value="Unassembled WGS sequence"/>
</dbReference>
<feature type="compositionally biased region" description="Low complexity" evidence="1">
    <location>
        <begin position="64"/>
        <end position="79"/>
    </location>
</feature>
<organism evidence="3 4">
    <name type="scientific">Arxiozyma heterogenica</name>
    <dbReference type="NCBI Taxonomy" id="278026"/>
    <lineage>
        <taxon>Eukaryota</taxon>
        <taxon>Fungi</taxon>
        <taxon>Dikarya</taxon>
        <taxon>Ascomycota</taxon>
        <taxon>Saccharomycotina</taxon>
        <taxon>Saccharomycetes</taxon>
        <taxon>Saccharomycetales</taxon>
        <taxon>Saccharomycetaceae</taxon>
        <taxon>Arxiozyma</taxon>
    </lineage>
</organism>
<dbReference type="GO" id="GO:0032786">
    <property type="term" value="P:positive regulation of DNA-templated transcription, elongation"/>
    <property type="evidence" value="ECO:0007669"/>
    <property type="project" value="InterPro"/>
</dbReference>
<dbReference type="InterPro" id="IPR042326">
    <property type="entry name" value="Ctk3"/>
</dbReference>
<evidence type="ECO:0000313" key="3">
    <source>
        <dbReference type="EMBL" id="KAK5780212.1"/>
    </source>
</evidence>
<feature type="compositionally biased region" description="Polar residues" evidence="1">
    <location>
        <begin position="42"/>
        <end position="63"/>
    </location>
</feature>
<protein>
    <recommendedName>
        <fullName evidence="2">CTD kinase subunit gamma Ctk3 C-terminal domain-containing protein</fullName>
    </recommendedName>
</protein>
<dbReference type="EMBL" id="JAWIZZ010000045">
    <property type="protein sequence ID" value="KAK5780212.1"/>
    <property type="molecule type" value="Genomic_DNA"/>
</dbReference>
<gene>
    <name evidence="3" type="ORF">RI543_002757</name>
</gene>
<dbReference type="PANTHER" id="PTHR28291">
    <property type="entry name" value="CTD KINASE SUBUNIT GAMMA"/>
    <property type="match status" value="1"/>
</dbReference>
<dbReference type="PANTHER" id="PTHR28291:SF1">
    <property type="entry name" value="CTD KINASE SUBUNIT GAMMA"/>
    <property type="match status" value="1"/>
</dbReference>
<dbReference type="GO" id="GO:0070692">
    <property type="term" value="C:CTDK-1 complex"/>
    <property type="evidence" value="ECO:0007669"/>
    <property type="project" value="InterPro"/>
</dbReference>
<name>A0AAN8A782_9SACH</name>